<accession>A0A9K3KTA5</accession>
<reference evidence="2" key="2">
    <citation type="submission" date="2021-04" db="EMBL/GenBank/DDBJ databases">
        <authorList>
            <person name="Podell S."/>
        </authorList>
    </citation>
    <scope>NUCLEOTIDE SEQUENCE</scope>
    <source>
        <strain evidence="2">Hildebrandi</strain>
    </source>
</reference>
<feature type="transmembrane region" description="Helical" evidence="1">
    <location>
        <begin position="27"/>
        <end position="45"/>
    </location>
</feature>
<dbReference type="AlphaFoldDB" id="A0A9K3KTA5"/>
<reference evidence="2" key="1">
    <citation type="journal article" date="2021" name="Sci. Rep.">
        <title>Diploid genomic architecture of Nitzschia inconspicua, an elite biomass production diatom.</title>
        <authorList>
            <person name="Oliver A."/>
            <person name="Podell S."/>
            <person name="Pinowska A."/>
            <person name="Traller J.C."/>
            <person name="Smith S.R."/>
            <person name="McClure R."/>
            <person name="Beliaev A."/>
            <person name="Bohutskyi P."/>
            <person name="Hill E.A."/>
            <person name="Rabines A."/>
            <person name="Zheng H."/>
            <person name="Allen L.Z."/>
            <person name="Kuo A."/>
            <person name="Grigoriev I.V."/>
            <person name="Allen A.E."/>
            <person name="Hazlebeck D."/>
            <person name="Allen E.E."/>
        </authorList>
    </citation>
    <scope>NUCLEOTIDE SEQUENCE</scope>
    <source>
        <strain evidence="2">Hildebrandi</strain>
    </source>
</reference>
<organism evidence="2 3">
    <name type="scientific">Nitzschia inconspicua</name>
    <dbReference type="NCBI Taxonomy" id="303405"/>
    <lineage>
        <taxon>Eukaryota</taxon>
        <taxon>Sar</taxon>
        <taxon>Stramenopiles</taxon>
        <taxon>Ochrophyta</taxon>
        <taxon>Bacillariophyta</taxon>
        <taxon>Bacillariophyceae</taxon>
        <taxon>Bacillariophycidae</taxon>
        <taxon>Bacillariales</taxon>
        <taxon>Bacillariaceae</taxon>
        <taxon>Nitzschia</taxon>
    </lineage>
</organism>
<evidence type="ECO:0000256" key="1">
    <source>
        <dbReference type="SAM" id="Phobius"/>
    </source>
</evidence>
<dbReference type="EMBL" id="JAGRRH010000019">
    <property type="protein sequence ID" value="KAG7349490.1"/>
    <property type="molecule type" value="Genomic_DNA"/>
</dbReference>
<keyword evidence="1" id="KW-1133">Transmembrane helix</keyword>
<keyword evidence="1" id="KW-0812">Transmembrane</keyword>
<keyword evidence="1" id="KW-0472">Membrane</keyword>
<protein>
    <submittedName>
        <fullName evidence="2">Uncharacterized protein</fullName>
    </submittedName>
</protein>
<comment type="caution">
    <text evidence="2">The sequence shown here is derived from an EMBL/GenBank/DDBJ whole genome shotgun (WGS) entry which is preliminary data.</text>
</comment>
<sequence length="137" mass="15255">MGDALSHAEVTVTPAVRRPFEYRSAKCSLVFCLGVLLFLSSAFHMHSIELDDLFTKKKRSLDFSVDVQLSKSNSNTSFDPTTSELSPRDNARPEVTIKIPYPVYVASLYKSWTTSIHDYFVCGNRSAVHHGAARGVL</sequence>
<dbReference type="Proteomes" id="UP000693970">
    <property type="component" value="Unassembled WGS sequence"/>
</dbReference>
<evidence type="ECO:0000313" key="2">
    <source>
        <dbReference type="EMBL" id="KAG7349490.1"/>
    </source>
</evidence>
<gene>
    <name evidence="2" type="ORF">IV203_012087</name>
</gene>
<keyword evidence="3" id="KW-1185">Reference proteome</keyword>
<proteinExistence type="predicted"/>
<name>A0A9K3KTA5_9STRA</name>
<evidence type="ECO:0000313" key="3">
    <source>
        <dbReference type="Proteomes" id="UP000693970"/>
    </source>
</evidence>